<feature type="region of interest" description="Disordered" evidence="1">
    <location>
        <begin position="130"/>
        <end position="192"/>
    </location>
</feature>
<proteinExistence type="predicted"/>
<dbReference type="AlphaFoldDB" id="A0A6V7QIG7"/>
<feature type="region of interest" description="Disordered" evidence="1">
    <location>
        <begin position="229"/>
        <end position="255"/>
    </location>
</feature>
<evidence type="ECO:0000256" key="1">
    <source>
        <dbReference type="SAM" id="MobiDB-lite"/>
    </source>
</evidence>
<reference evidence="2" key="1">
    <citation type="submission" date="2020-07" db="EMBL/GenBank/DDBJ databases">
        <authorList>
            <person name="Lin J."/>
        </authorList>
    </citation>
    <scope>NUCLEOTIDE SEQUENCE</scope>
</reference>
<feature type="compositionally biased region" description="Gly residues" evidence="1">
    <location>
        <begin position="244"/>
        <end position="255"/>
    </location>
</feature>
<feature type="compositionally biased region" description="Basic and acidic residues" evidence="1">
    <location>
        <begin position="229"/>
        <end position="241"/>
    </location>
</feature>
<sequence length="255" mass="27279">MKPQTRFTIPRIEDLTSNKLNSKLPSLSSCVSQLRRSAKGRGWYYRDATIAKTPLQFELLKICHLVPVHGPLYRYKPYETSQPEARVGGSTALYRYKPGGCTGTTINPVPCIPELWELGSVAGGRTVALRPGKGAAGRRGPGQVQAGGRRRPEVRRPRSIPPTGLGFMRSAAAGGGRRSSGRRRSVGGGRGEVVLPAIGGCDARRPRGLSLGPHRVWAAGDGRRYVGDAGKHAREVADSRGRRGGPPRGGCGTLL</sequence>
<gene>
    <name evidence="2" type="ORF">CB5_LOCUS25846</name>
</gene>
<dbReference type="EMBL" id="LR862136">
    <property type="protein sequence ID" value="CAD1842635.1"/>
    <property type="molecule type" value="Genomic_DNA"/>
</dbReference>
<evidence type="ECO:0000313" key="2">
    <source>
        <dbReference type="EMBL" id="CAD1842635.1"/>
    </source>
</evidence>
<name>A0A6V7QIG7_ANACO</name>
<organism evidence="2">
    <name type="scientific">Ananas comosus var. bracteatus</name>
    <name type="common">red pineapple</name>
    <dbReference type="NCBI Taxonomy" id="296719"/>
    <lineage>
        <taxon>Eukaryota</taxon>
        <taxon>Viridiplantae</taxon>
        <taxon>Streptophyta</taxon>
        <taxon>Embryophyta</taxon>
        <taxon>Tracheophyta</taxon>
        <taxon>Spermatophyta</taxon>
        <taxon>Magnoliopsida</taxon>
        <taxon>Liliopsida</taxon>
        <taxon>Poales</taxon>
        <taxon>Bromeliaceae</taxon>
        <taxon>Bromelioideae</taxon>
        <taxon>Ananas</taxon>
    </lineage>
</organism>
<protein>
    <submittedName>
        <fullName evidence="2">Uncharacterized protein</fullName>
    </submittedName>
</protein>
<accession>A0A6V7QIG7</accession>